<accession>A0AAW0YHF5</accession>
<gene>
    <name evidence="2" type="ORF">IAR55_005242</name>
</gene>
<organism evidence="2 3">
    <name type="scientific">Kwoniella newhampshirensis</name>
    <dbReference type="NCBI Taxonomy" id="1651941"/>
    <lineage>
        <taxon>Eukaryota</taxon>
        <taxon>Fungi</taxon>
        <taxon>Dikarya</taxon>
        <taxon>Basidiomycota</taxon>
        <taxon>Agaricomycotina</taxon>
        <taxon>Tremellomycetes</taxon>
        <taxon>Tremellales</taxon>
        <taxon>Cryptococcaceae</taxon>
        <taxon>Kwoniella</taxon>
    </lineage>
</organism>
<evidence type="ECO:0000313" key="3">
    <source>
        <dbReference type="Proteomes" id="UP001388673"/>
    </source>
</evidence>
<dbReference type="EMBL" id="JBCAWK010000010">
    <property type="protein sequence ID" value="KAK8847384.1"/>
    <property type="molecule type" value="Genomic_DNA"/>
</dbReference>
<keyword evidence="3" id="KW-1185">Reference proteome</keyword>
<dbReference type="GeneID" id="92182500"/>
<comment type="caution">
    <text evidence="2">The sequence shown here is derived from an EMBL/GenBank/DDBJ whole genome shotgun (WGS) entry which is preliminary data.</text>
</comment>
<evidence type="ECO:0008006" key="4">
    <source>
        <dbReference type="Google" id="ProtNLM"/>
    </source>
</evidence>
<dbReference type="AlphaFoldDB" id="A0AAW0YHF5"/>
<evidence type="ECO:0000256" key="1">
    <source>
        <dbReference type="SAM" id="MobiDB-lite"/>
    </source>
</evidence>
<reference evidence="2 3" key="1">
    <citation type="journal article" date="2024" name="bioRxiv">
        <title>Comparative genomics of Cryptococcus and Kwoniella reveals pathogenesis evolution and contrasting karyotype dynamics via intercentromeric recombination or chromosome fusion.</title>
        <authorList>
            <person name="Coelho M.A."/>
            <person name="David-Palma M."/>
            <person name="Shea T."/>
            <person name="Bowers K."/>
            <person name="McGinley-Smith S."/>
            <person name="Mohammad A.W."/>
            <person name="Gnirke A."/>
            <person name="Yurkov A.M."/>
            <person name="Nowrousian M."/>
            <person name="Sun S."/>
            <person name="Cuomo C.A."/>
            <person name="Heitman J."/>
        </authorList>
    </citation>
    <scope>NUCLEOTIDE SEQUENCE [LARGE SCALE GENOMIC DNA]</scope>
    <source>
        <strain evidence="2 3">CBS 13917</strain>
    </source>
</reference>
<dbReference type="Proteomes" id="UP001388673">
    <property type="component" value="Unassembled WGS sequence"/>
</dbReference>
<proteinExistence type="predicted"/>
<protein>
    <recommendedName>
        <fullName evidence="4">F-box domain-containing protein</fullName>
    </recommendedName>
</protein>
<dbReference type="KEGG" id="kne:92182500"/>
<dbReference type="RefSeq" id="XP_066800902.1">
    <property type="nucleotide sequence ID" value="XM_066948334.1"/>
</dbReference>
<name>A0AAW0YHF5_9TREE</name>
<evidence type="ECO:0000313" key="2">
    <source>
        <dbReference type="EMBL" id="KAK8847384.1"/>
    </source>
</evidence>
<feature type="region of interest" description="Disordered" evidence="1">
    <location>
        <begin position="108"/>
        <end position="130"/>
    </location>
</feature>
<sequence length="340" mass="38272">MGDERYGLLPVARYLKKIVSHQSSETTDKSIVGAQVSDMSSLDSTSTTPTCLVLPMELVTRILVVLAQDDQLHTLAVCCQVSRAVYNIASPMVWQHLHIKSRTMEVKPLDRSKSVTGSERVDDELDSSQSRANQEVISEFGFDKIILTPQILLDDVQILTIHPHPSNQCLSTSETTSDFHLPNLHTMQLEVGSRWELHSPPYENPPTSCPITASIRPKRIVIRNATLSDIDLASMNLHPLLKAEVEFTLINSGKVRHHVNNDTSAGVSNDVDDIQFQKEVEKYIRSKLNWRGIQWGWKAAEREKKQKLIKCSGLEEWLDGAGRDWTDVLSETEVMHWLSG</sequence>